<evidence type="ECO:0008006" key="4">
    <source>
        <dbReference type="Google" id="ProtNLM"/>
    </source>
</evidence>
<dbReference type="EMBL" id="JBHSIZ010000011">
    <property type="protein sequence ID" value="MFC4956919.1"/>
    <property type="molecule type" value="Genomic_DNA"/>
</dbReference>
<comment type="caution">
    <text evidence="2">The sequence shown here is derived from an EMBL/GenBank/DDBJ whole genome shotgun (WGS) entry which is preliminary data.</text>
</comment>
<protein>
    <recommendedName>
        <fullName evidence="4">PDZ domain-containing protein</fullName>
    </recommendedName>
</protein>
<dbReference type="Gene3D" id="2.30.42.10">
    <property type="match status" value="1"/>
</dbReference>
<feature type="chain" id="PRO_5045220425" description="PDZ domain-containing protein" evidence="1">
    <location>
        <begin position="30"/>
        <end position="157"/>
    </location>
</feature>
<reference evidence="3" key="1">
    <citation type="journal article" date="2019" name="Int. J. Syst. Evol. Microbiol.">
        <title>The Global Catalogue of Microorganisms (GCM) 10K type strain sequencing project: providing services to taxonomists for standard genome sequencing and annotation.</title>
        <authorList>
            <consortium name="The Broad Institute Genomics Platform"/>
            <consortium name="The Broad Institute Genome Sequencing Center for Infectious Disease"/>
            <person name="Wu L."/>
            <person name="Ma J."/>
        </authorList>
    </citation>
    <scope>NUCLEOTIDE SEQUENCE [LARGE SCALE GENOMIC DNA]</scope>
    <source>
        <strain evidence="3">CCM 7224</strain>
    </source>
</reference>
<evidence type="ECO:0000256" key="1">
    <source>
        <dbReference type="SAM" id="SignalP"/>
    </source>
</evidence>
<proteinExistence type="predicted"/>
<accession>A0ABV9UKY5</accession>
<name>A0ABV9UKY5_9ACTN</name>
<sequence>MIFRFRQAAAASLTVAACGLGLLSAPAQATPAPLTARAAPLCLEKTEDDGCTIPKLGLITARVGACRTTPRDGDCPEGQEGGTEIIELDPHGPLAKAGLKPHETIVGINVIRTRPNTNSWTPHALYARASTFPAGTQVKVRYKTDGGSYRGARLIMG</sequence>
<evidence type="ECO:0000313" key="2">
    <source>
        <dbReference type="EMBL" id="MFC4956919.1"/>
    </source>
</evidence>
<dbReference type="Proteomes" id="UP001595834">
    <property type="component" value="Unassembled WGS sequence"/>
</dbReference>
<dbReference type="PROSITE" id="PS51257">
    <property type="entry name" value="PROKAR_LIPOPROTEIN"/>
    <property type="match status" value="1"/>
</dbReference>
<evidence type="ECO:0000313" key="3">
    <source>
        <dbReference type="Proteomes" id="UP001595834"/>
    </source>
</evidence>
<dbReference type="RefSeq" id="WP_344380237.1">
    <property type="nucleotide sequence ID" value="NZ_BAAASQ010000038.1"/>
</dbReference>
<feature type="signal peptide" evidence="1">
    <location>
        <begin position="1"/>
        <end position="29"/>
    </location>
</feature>
<organism evidence="2 3">
    <name type="scientific">Streptomyces mauvecolor</name>
    <dbReference type="NCBI Taxonomy" id="58345"/>
    <lineage>
        <taxon>Bacteria</taxon>
        <taxon>Bacillati</taxon>
        <taxon>Actinomycetota</taxon>
        <taxon>Actinomycetes</taxon>
        <taxon>Kitasatosporales</taxon>
        <taxon>Streptomycetaceae</taxon>
        <taxon>Streptomyces</taxon>
    </lineage>
</organism>
<keyword evidence="1" id="KW-0732">Signal</keyword>
<dbReference type="SUPFAM" id="SSF50156">
    <property type="entry name" value="PDZ domain-like"/>
    <property type="match status" value="1"/>
</dbReference>
<dbReference type="InterPro" id="IPR036034">
    <property type="entry name" value="PDZ_sf"/>
</dbReference>
<gene>
    <name evidence="2" type="ORF">ACFPFX_11505</name>
</gene>
<keyword evidence="3" id="KW-1185">Reference proteome</keyword>